<dbReference type="InterPro" id="IPR000225">
    <property type="entry name" value="Armadillo"/>
</dbReference>
<accession>E9G0V0</accession>
<comment type="similarity">
    <text evidence="1">Belongs to the adenomatous polyposis coli (APC) family.</text>
</comment>
<reference evidence="3 4" key="1">
    <citation type="journal article" date="2011" name="Science">
        <title>The ecoresponsive genome of Daphnia pulex.</title>
        <authorList>
            <person name="Colbourne J.K."/>
            <person name="Pfrender M.E."/>
            <person name="Gilbert D."/>
            <person name="Thomas W.K."/>
            <person name="Tucker A."/>
            <person name="Oakley T.H."/>
            <person name="Tokishita S."/>
            <person name="Aerts A."/>
            <person name="Arnold G.J."/>
            <person name="Basu M.K."/>
            <person name="Bauer D.J."/>
            <person name="Caceres C.E."/>
            <person name="Carmel L."/>
            <person name="Casola C."/>
            <person name="Choi J.H."/>
            <person name="Detter J.C."/>
            <person name="Dong Q."/>
            <person name="Dusheyko S."/>
            <person name="Eads B.D."/>
            <person name="Frohlich T."/>
            <person name="Geiler-Samerotte K.A."/>
            <person name="Gerlach D."/>
            <person name="Hatcher P."/>
            <person name="Jogdeo S."/>
            <person name="Krijgsveld J."/>
            <person name="Kriventseva E.V."/>
            <person name="Kultz D."/>
            <person name="Laforsch C."/>
            <person name="Lindquist E."/>
            <person name="Lopez J."/>
            <person name="Manak J.R."/>
            <person name="Muller J."/>
            <person name="Pangilinan J."/>
            <person name="Patwardhan R.P."/>
            <person name="Pitluck S."/>
            <person name="Pritham E.J."/>
            <person name="Rechtsteiner A."/>
            <person name="Rho M."/>
            <person name="Rogozin I.B."/>
            <person name="Sakarya O."/>
            <person name="Salamov A."/>
            <person name="Schaack S."/>
            <person name="Shapiro H."/>
            <person name="Shiga Y."/>
            <person name="Skalitzky C."/>
            <person name="Smith Z."/>
            <person name="Souvorov A."/>
            <person name="Sung W."/>
            <person name="Tang Z."/>
            <person name="Tsuchiya D."/>
            <person name="Tu H."/>
            <person name="Vos H."/>
            <person name="Wang M."/>
            <person name="Wolf Y.I."/>
            <person name="Yamagata H."/>
            <person name="Yamada T."/>
            <person name="Ye Y."/>
            <person name="Shaw J.R."/>
            <person name="Andrews J."/>
            <person name="Crease T.J."/>
            <person name="Tang H."/>
            <person name="Lucas S.M."/>
            <person name="Robertson H.M."/>
            <person name="Bork P."/>
            <person name="Koonin E.V."/>
            <person name="Zdobnov E.M."/>
            <person name="Grigoriev I.V."/>
            <person name="Lynch M."/>
            <person name="Boore J.L."/>
        </authorList>
    </citation>
    <scope>NUCLEOTIDE SEQUENCE [LARGE SCALE GENOMIC DNA]</scope>
</reference>
<dbReference type="HOGENOM" id="CLU_089527_0_0_1"/>
<sequence length="214" mass="23438">MSHLGALQGLSELLHLDQLAHGSLCDDAQCTTLRRYASMTLTNLTFGHGPNKTLLCSTRPLLAVLSHQLASPNDDLRQVTASVLRNLSWRADSASKDALQQTNVVQSLITMSMETHRESTLKSMLSALWNLSSHSSCNKATICATPGSLEFLVRTLTYKSESKTLSIVESGGGIVRNISSHIATRDDYRATLRRHGCFQILLHHLRSPSLTVVS</sequence>
<dbReference type="STRING" id="6669.E9G0V0"/>
<dbReference type="SUPFAM" id="SSF48371">
    <property type="entry name" value="ARM repeat"/>
    <property type="match status" value="1"/>
</dbReference>
<dbReference type="OrthoDB" id="5918429at2759"/>
<dbReference type="PANTHER" id="PTHR12607:SF12">
    <property type="entry name" value="APC-LIKE, ISOFORM A-RELATED"/>
    <property type="match status" value="1"/>
</dbReference>
<keyword evidence="2" id="KW-0879">Wnt signaling pathway</keyword>
<feature type="non-terminal residue" evidence="3">
    <location>
        <position position="214"/>
    </location>
</feature>
<proteinExistence type="inferred from homology"/>
<dbReference type="GO" id="GO:0071944">
    <property type="term" value="C:cell periphery"/>
    <property type="evidence" value="ECO:0007669"/>
    <property type="project" value="UniProtKB-ARBA"/>
</dbReference>
<dbReference type="InterPro" id="IPR011989">
    <property type="entry name" value="ARM-like"/>
</dbReference>
<dbReference type="GO" id="GO:0008013">
    <property type="term" value="F:beta-catenin binding"/>
    <property type="evidence" value="ECO:0007669"/>
    <property type="project" value="InterPro"/>
</dbReference>
<dbReference type="eggNOG" id="KOG2122">
    <property type="taxonomic scope" value="Eukaryota"/>
</dbReference>
<dbReference type="Gene3D" id="1.25.10.10">
    <property type="entry name" value="Leucine-rich Repeat Variant"/>
    <property type="match status" value="1"/>
</dbReference>
<gene>
    <name evidence="3" type="ORF">DAPPUDRAFT_44029</name>
</gene>
<evidence type="ECO:0008006" key="5">
    <source>
        <dbReference type="Google" id="ProtNLM"/>
    </source>
</evidence>
<dbReference type="InParanoid" id="E9G0V0"/>
<evidence type="ECO:0000313" key="4">
    <source>
        <dbReference type="Proteomes" id="UP000000305"/>
    </source>
</evidence>
<dbReference type="Proteomes" id="UP000000305">
    <property type="component" value="Unassembled WGS sequence"/>
</dbReference>
<dbReference type="GO" id="GO:0030178">
    <property type="term" value="P:negative regulation of Wnt signaling pathway"/>
    <property type="evidence" value="ECO:0007669"/>
    <property type="project" value="InterPro"/>
</dbReference>
<dbReference type="SMART" id="SM00185">
    <property type="entry name" value="ARM"/>
    <property type="match status" value="3"/>
</dbReference>
<evidence type="ECO:0000256" key="1">
    <source>
        <dbReference type="ARBA" id="ARBA00009051"/>
    </source>
</evidence>
<dbReference type="OMA" id="HIATRDD"/>
<evidence type="ECO:0000256" key="2">
    <source>
        <dbReference type="ARBA" id="ARBA00022687"/>
    </source>
</evidence>
<keyword evidence="4" id="KW-1185">Reference proteome</keyword>
<dbReference type="KEGG" id="dpx:DAPPUDRAFT_44029"/>
<protein>
    <recommendedName>
        <fullName evidence="5">Armadillo repeat-containing domain-containing protein</fullName>
    </recommendedName>
</protein>
<organism evidence="3 4">
    <name type="scientific">Daphnia pulex</name>
    <name type="common">Water flea</name>
    <dbReference type="NCBI Taxonomy" id="6669"/>
    <lineage>
        <taxon>Eukaryota</taxon>
        <taxon>Metazoa</taxon>
        <taxon>Ecdysozoa</taxon>
        <taxon>Arthropoda</taxon>
        <taxon>Crustacea</taxon>
        <taxon>Branchiopoda</taxon>
        <taxon>Diplostraca</taxon>
        <taxon>Cladocera</taxon>
        <taxon>Anomopoda</taxon>
        <taxon>Daphniidae</taxon>
        <taxon>Daphnia</taxon>
    </lineage>
</organism>
<dbReference type="InterPro" id="IPR016024">
    <property type="entry name" value="ARM-type_fold"/>
</dbReference>
<dbReference type="InterPro" id="IPR026818">
    <property type="entry name" value="Apc_fam"/>
</dbReference>
<dbReference type="AlphaFoldDB" id="E9G0V0"/>
<dbReference type="GO" id="GO:0005737">
    <property type="term" value="C:cytoplasm"/>
    <property type="evidence" value="ECO:0007669"/>
    <property type="project" value="UniProtKB-ARBA"/>
</dbReference>
<dbReference type="PANTHER" id="PTHR12607">
    <property type="entry name" value="ADENOMATOUS POLYPOSIS COLI PROTEIN FAMILY"/>
    <property type="match status" value="1"/>
</dbReference>
<name>E9G0V0_DAPPU</name>
<dbReference type="GO" id="GO:0016055">
    <property type="term" value="P:Wnt signaling pathway"/>
    <property type="evidence" value="ECO:0007669"/>
    <property type="project" value="UniProtKB-KW"/>
</dbReference>
<dbReference type="EMBL" id="GL732528">
    <property type="protein sequence ID" value="EFX86971.1"/>
    <property type="molecule type" value="Genomic_DNA"/>
</dbReference>
<evidence type="ECO:0000313" key="3">
    <source>
        <dbReference type="EMBL" id="EFX86971.1"/>
    </source>
</evidence>